<evidence type="ECO:0000313" key="7">
    <source>
        <dbReference type="EMBL" id="CCA18105.1"/>
    </source>
</evidence>
<evidence type="ECO:0000256" key="6">
    <source>
        <dbReference type="ARBA" id="ARBA00030030"/>
    </source>
</evidence>
<dbReference type="AlphaFoldDB" id="F0WAD4"/>
<keyword evidence="2" id="KW-0378">Hydrolase</keyword>
<dbReference type="EMBL" id="FR824090">
    <property type="protein sequence ID" value="CCA18105.1"/>
    <property type="molecule type" value="Genomic_DNA"/>
</dbReference>
<organism evidence="7">
    <name type="scientific">Albugo laibachii Nc14</name>
    <dbReference type="NCBI Taxonomy" id="890382"/>
    <lineage>
        <taxon>Eukaryota</taxon>
        <taxon>Sar</taxon>
        <taxon>Stramenopiles</taxon>
        <taxon>Oomycota</taxon>
        <taxon>Peronosporomycetes</taxon>
        <taxon>Albuginales</taxon>
        <taxon>Albuginaceae</taxon>
        <taxon>Albugo</taxon>
    </lineage>
</organism>
<protein>
    <recommendedName>
        <fullName evidence="5">U6 snRNA phosphodiesterase 1</fullName>
    </recommendedName>
    <alternativeName>
        <fullName evidence="6">3'-5' RNA exonuclease USB1</fullName>
    </alternativeName>
</protein>
<evidence type="ECO:0000256" key="1">
    <source>
        <dbReference type="ARBA" id="ARBA00022722"/>
    </source>
</evidence>
<gene>
    <name evidence="7" type="primary">AlNc14C45G3664</name>
    <name evidence="7" type="ORF">ALNC14_042480</name>
</gene>
<dbReference type="GO" id="GO:0000175">
    <property type="term" value="F:3'-5'-RNA exonuclease activity"/>
    <property type="evidence" value="ECO:0007669"/>
    <property type="project" value="TreeGrafter"/>
</dbReference>
<keyword evidence="4" id="KW-0539">Nucleus</keyword>
<keyword evidence="3" id="KW-0456">Lyase</keyword>
<keyword evidence="1" id="KW-0540">Nuclease</keyword>
<evidence type="ECO:0000256" key="4">
    <source>
        <dbReference type="ARBA" id="ARBA00023242"/>
    </source>
</evidence>
<reference evidence="7" key="1">
    <citation type="journal article" date="2011" name="PLoS Biol.">
        <title>Gene gain and loss during evolution of obligate parasitism in the white rust pathogen of Arabidopsis thaliana.</title>
        <authorList>
            <person name="Kemen E."/>
            <person name="Gardiner A."/>
            <person name="Schultz-Larsen T."/>
            <person name="Kemen A.C."/>
            <person name="Balmuth A.L."/>
            <person name="Robert-Seilaniantz A."/>
            <person name="Bailey K."/>
            <person name="Holub E."/>
            <person name="Studholme D.J."/>
            <person name="Maclean D."/>
            <person name="Jones J.D."/>
        </authorList>
    </citation>
    <scope>NUCLEOTIDE SEQUENCE</scope>
</reference>
<proteinExistence type="predicted"/>
<sequence>MDLIATFYDSASEDEYQCDDESKSACCGVKDEGIIWIRRFPHVVGHWPSHIYISLVENESKQSQKKEFNVLADEIIDGVRLIPDVTQVHLVALKTNAEENPYHLSLSRPFVLTYGMIEKFVQELRLCLKWRRRFLYTLQGLSIFINEDATRSFLAINMINDTTPFLHILRCVNSCMTRFQLPAYYENPRPHVSVASSPHGTLGSIVTQSQLDRLPSAAVEWHGIATHVAVAIGNKRFDIILK</sequence>
<evidence type="ECO:0000256" key="5">
    <source>
        <dbReference type="ARBA" id="ARBA00029543"/>
    </source>
</evidence>
<dbReference type="InterPro" id="IPR027521">
    <property type="entry name" value="Usb1"/>
</dbReference>
<reference evidence="7" key="2">
    <citation type="submission" date="2011-02" db="EMBL/GenBank/DDBJ databases">
        <authorList>
            <person name="MacLean D."/>
        </authorList>
    </citation>
    <scope>NUCLEOTIDE SEQUENCE</scope>
</reference>
<dbReference type="GO" id="GO:0005634">
    <property type="term" value="C:nucleus"/>
    <property type="evidence" value="ECO:0007669"/>
    <property type="project" value="TreeGrafter"/>
</dbReference>
<name>F0WAD4_9STRA</name>
<dbReference type="PANTHER" id="PTHR13522:SF3">
    <property type="entry name" value="U6 SNRNA PHOSPHODIESTERASE 1"/>
    <property type="match status" value="1"/>
</dbReference>
<accession>F0WAD4</accession>
<evidence type="ECO:0000256" key="2">
    <source>
        <dbReference type="ARBA" id="ARBA00022801"/>
    </source>
</evidence>
<dbReference type="GO" id="GO:0016829">
    <property type="term" value="F:lyase activity"/>
    <property type="evidence" value="ECO:0007669"/>
    <property type="project" value="UniProtKB-KW"/>
</dbReference>
<evidence type="ECO:0000256" key="3">
    <source>
        <dbReference type="ARBA" id="ARBA00023239"/>
    </source>
</evidence>
<dbReference type="HOGENOM" id="CLU_057212_3_0_1"/>
<dbReference type="PANTHER" id="PTHR13522">
    <property type="entry name" value="U6 SNRNA PHOSPHODIESTERASE 1"/>
    <property type="match status" value="1"/>
</dbReference>
<dbReference type="Pfam" id="PF09749">
    <property type="entry name" value="HVSL"/>
    <property type="match status" value="1"/>
</dbReference>
<dbReference type="Gene3D" id="3.90.1140.10">
    <property type="entry name" value="Cyclic phosphodiesterase"/>
    <property type="match status" value="1"/>
</dbReference>
<dbReference type="GO" id="GO:0034477">
    <property type="term" value="P:U6 snRNA 3'-end processing"/>
    <property type="evidence" value="ECO:0007669"/>
    <property type="project" value="InterPro"/>
</dbReference>